<evidence type="ECO:0000313" key="1">
    <source>
        <dbReference type="EMBL" id="CCH90144.1"/>
    </source>
</evidence>
<dbReference type="Proteomes" id="UP000006461">
    <property type="component" value="Chromosome"/>
</dbReference>
<accession>I4F3D1</accession>
<evidence type="ECO:0000313" key="2">
    <source>
        <dbReference type="Proteomes" id="UP000006461"/>
    </source>
</evidence>
<keyword evidence="2" id="KW-1185">Reference proteome</keyword>
<dbReference type="KEGG" id="mmar:MODMU_4763"/>
<protein>
    <submittedName>
        <fullName evidence="1">Uncharacterized protein</fullName>
    </submittedName>
</protein>
<proteinExistence type="predicted"/>
<name>I4F3D1_MODI5</name>
<dbReference type="OrthoDB" id="3293520at2"/>
<gene>
    <name evidence="1" type="ordered locus">MODMU_4763</name>
</gene>
<dbReference type="AlphaFoldDB" id="I4F3D1"/>
<dbReference type="HOGENOM" id="CLU_2369737_0_0_11"/>
<dbReference type="EMBL" id="FO203431">
    <property type="protein sequence ID" value="CCH90144.1"/>
    <property type="molecule type" value="Genomic_DNA"/>
</dbReference>
<reference evidence="1 2" key="1">
    <citation type="journal article" date="2012" name="J. Bacteriol.">
        <title>Genome Sequence of Radiation-Resistant Modestobacter marinus Strain BC501, a Representative Actinobacterium That Thrives on Calcareous Stone Surfaces.</title>
        <authorList>
            <person name="Normand P."/>
            <person name="Gury J."/>
            <person name="Pujic P."/>
            <person name="Chouaia B."/>
            <person name="Crotti E."/>
            <person name="Brusetti L."/>
            <person name="Daffonchio D."/>
            <person name="Vacherie B."/>
            <person name="Barbe V."/>
            <person name="Medigue C."/>
            <person name="Calteau A."/>
            <person name="Ghodhbane-Gtari F."/>
            <person name="Essoussi I."/>
            <person name="Nouioui I."/>
            <person name="Abbassi-Ghozzi I."/>
            <person name="Gtari M."/>
        </authorList>
    </citation>
    <scope>NUCLEOTIDE SEQUENCE [LARGE SCALE GENOMIC DNA]</scope>
    <source>
        <strain evidence="2">BC 501</strain>
    </source>
</reference>
<dbReference type="OMA" id="LEWDYAY"/>
<organism evidence="1 2">
    <name type="scientific">Modestobacter italicus (strain DSM 44449 / CECT 9708 / BC 501)</name>
    <dbReference type="NCBI Taxonomy" id="2732864"/>
    <lineage>
        <taxon>Bacteria</taxon>
        <taxon>Bacillati</taxon>
        <taxon>Actinomycetota</taxon>
        <taxon>Actinomycetes</taxon>
        <taxon>Geodermatophilales</taxon>
        <taxon>Geodermatophilaceae</taxon>
        <taxon>Modestobacter</taxon>
    </lineage>
</organism>
<sequence>MALEWDYAYPSPIVDRTPGVLGVEFLEPAELGLSESLGERLMSWLDRMPDWDAPEGSDPGWTREGLTLAYDLQHEVGPDITVLYGGRPVADHRGP</sequence>
<dbReference type="STRING" id="477641.MODMU_4763"/>